<dbReference type="EMBL" id="VIFK01000006">
    <property type="protein sequence ID" value="TQF00705.1"/>
    <property type="molecule type" value="Genomic_DNA"/>
</dbReference>
<dbReference type="NCBIfam" id="TIGR01509">
    <property type="entry name" value="HAD-SF-IA-v3"/>
    <property type="match status" value="1"/>
</dbReference>
<dbReference type="RefSeq" id="WP_016353657.1">
    <property type="nucleotide sequence ID" value="NZ_MBFX01000004.1"/>
</dbReference>
<protein>
    <submittedName>
        <fullName evidence="4">HAD-IA family hydrolase</fullName>
    </submittedName>
</protein>
<dbReference type="Pfam" id="PF00702">
    <property type="entry name" value="Hydrolase"/>
    <property type="match status" value="1"/>
</dbReference>
<evidence type="ECO:0000313" key="5">
    <source>
        <dbReference type="Proteomes" id="UP000315400"/>
    </source>
</evidence>
<evidence type="ECO:0000256" key="2">
    <source>
        <dbReference type="ARBA" id="ARBA00022801"/>
    </source>
</evidence>
<keyword evidence="2 4" id="KW-0378">Hydrolase</keyword>
<dbReference type="SFLD" id="SFLDG01129">
    <property type="entry name" value="C1.5:_HAD__Beta-PGM__Phosphata"/>
    <property type="match status" value="1"/>
</dbReference>
<dbReference type="Gene3D" id="1.20.120.1600">
    <property type="match status" value="1"/>
</dbReference>
<dbReference type="GO" id="GO:0016787">
    <property type="term" value="F:hydrolase activity"/>
    <property type="evidence" value="ECO:0007669"/>
    <property type="project" value="UniProtKB-KW"/>
</dbReference>
<organism evidence="4 5">
    <name type="scientific">Spiribacter salinus</name>
    <dbReference type="NCBI Taxonomy" id="1335746"/>
    <lineage>
        <taxon>Bacteria</taxon>
        <taxon>Pseudomonadati</taxon>
        <taxon>Pseudomonadota</taxon>
        <taxon>Gammaproteobacteria</taxon>
        <taxon>Chromatiales</taxon>
        <taxon>Ectothiorhodospiraceae</taxon>
        <taxon>Spiribacter</taxon>
    </lineage>
</organism>
<dbReference type="Gene3D" id="3.40.50.1000">
    <property type="entry name" value="HAD superfamily/HAD-like"/>
    <property type="match status" value="1"/>
</dbReference>
<gene>
    <name evidence="4" type="ORF">FKY71_01950</name>
</gene>
<reference evidence="4 5" key="1">
    <citation type="submission" date="2019-06" db="EMBL/GenBank/DDBJ databases">
        <title>Metagenome assembled Genome of Spiribacter salinus SL48-SHIP from the microbial mat of Salt Lake 48 (Novosibirsk region, Russia).</title>
        <authorList>
            <person name="Shipova A."/>
            <person name="Rozanov A.S."/>
            <person name="Bryanskaya A.V."/>
            <person name="Peltek S.E."/>
        </authorList>
    </citation>
    <scope>NUCLEOTIDE SEQUENCE [LARGE SCALE GENOMIC DNA]</scope>
    <source>
        <strain evidence="4">SL48-SHIP-2</strain>
    </source>
</reference>
<dbReference type="GO" id="GO:0009231">
    <property type="term" value="P:riboflavin biosynthetic process"/>
    <property type="evidence" value="ECO:0007669"/>
    <property type="project" value="TreeGrafter"/>
</dbReference>
<sequence>MIPRPLEAPVRAVTFDLDFTLWDLTGVLHHAESVCQGFLEQRYPAVAARFDRDGLGTLRGQIAETRPDIAHDVTALRRAAFDEAGRLAGYTGAALDALVEEAFEVFLDARHAVRVYDDALPLLRALQGRVRIGALTNGNAEVRRLELGQYFDFALSAVELGAAKPSHLVFETAANRAGVPAGEIVHVGDDVHSDVSGAAAFGMQAVWLNRDGAGWPADVAPAAHHEVRDLAELQGMLLGLIGADA</sequence>
<dbReference type="PANTHER" id="PTHR46470:SF4">
    <property type="entry name" value="5-AMINO-6-(5-PHOSPHO-D-RIBITYLAMINO)URACIL PHOSPHATASE YIGB"/>
    <property type="match status" value="1"/>
</dbReference>
<comment type="caution">
    <text evidence="4">The sequence shown here is derived from an EMBL/GenBank/DDBJ whole genome shotgun (WGS) entry which is preliminary data.</text>
</comment>
<comment type="cofactor">
    <cofactor evidence="1">
        <name>Mg(2+)</name>
        <dbReference type="ChEBI" id="CHEBI:18420"/>
    </cofactor>
</comment>
<keyword evidence="3" id="KW-0460">Magnesium</keyword>
<accession>A0A540VVB3</accession>
<dbReference type="InterPro" id="IPR023214">
    <property type="entry name" value="HAD_sf"/>
</dbReference>
<evidence type="ECO:0000256" key="3">
    <source>
        <dbReference type="ARBA" id="ARBA00022842"/>
    </source>
</evidence>
<dbReference type="Proteomes" id="UP000315400">
    <property type="component" value="Unassembled WGS sequence"/>
</dbReference>
<dbReference type="AlphaFoldDB" id="A0A540VVB3"/>
<dbReference type="STRING" id="1260251.SPISAL_06280"/>
<dbReference type="PANTHER" id="PTHR46470">
    <property type="entry name" value="N-ACYLNEURAMINATE-9-PHOSPHATASE"/>
    <property type="match status" value="1"/>
</dbReference>
<dbReference type="NCBIfam" id="TIGR01549">
    <property type="entry name" value="HAD-SF-IA-v1"/>
    <property type="match status" value="1"/>
</dbReference>
<dbReference type="InterPro" id="IPR051400">
    <property type="entry name" value="HAD-like_hydrolase"/>
</dbReference>
<evidence type="ECO:0000313" key="4">
    <source>
        <dbReference type="EMBL" id="TQF00705.1"/>
    </source>
</evidence>
<evidence type="ECO:0000256" key="1">
    <source>
        <dbReference type="ARBA" id="ARBA00001946"/>
    </source>
</evidence>
<dbReference type="PRINTS" id="PR00413">
    <property type="entry name" value="HADHALOGNASE"/>
</dbReference>
<dbReference type="InterPro" id="IPR036412">
    <property type="entry name" value="HAD-like_sf"/>
</dbReference>
<dbReference type="SUPFAM" id="SSF56784">
    <property type="entry name" value="HAD-like"/>
    <property type="match status" value="1"/>
</dbReference>
<proteinExistence type="predicted"/>
<name>A0A540VVB3_9GAMM</name>
<dbReference type="InterPro" id="IPR006439">
    <property type="entry name" value="HAD-SF_hydro_IA"/>
</dbReference>
<dbReference type="SFLD" id="SFLDS00003">
    <property type="entry name" value="Haloacid_Dehalogenase"/>
    <property type="match status" value="1"/>
</dbReference>